<feature type="coiled-coil region" evidence="1">
    <location>
        <begin position="11"/>
        <end position="123"/>
    </location>
</feature>
<sequence length="206" mass="23326">MEFSTQEWATANEAVREVHAISRRVEKEEHERTMADLGRKHKTEIERLRHEHEARIAELRSEYEHKEAVLLDRVMEDLDTVSASSKMQMARYAEEAAKLRTEVTELKAQNQQLTTLLKDWSSERAAQAAEQAVESLLGYVKRLQRFINALSGARASTAELLLSKLGEIQEGINAKVTVENASTHFNRLSEEIRKLQSGVAGMTLPG</sequence>
<evidence type="ECO:0000313" key="3">
    <source>
        <dbReference type="Proteomes" id="UP000800094"/>
    </source>
</evidence>
<dbReference type="GeneID" id="54587969"/>
<keyword evidence="1" id="KW-0175">Coiled coil</keyword>
<dbReference type="EMBL" id="ML987210">
    <property type="protein sequence ID" value="KAF2241902.1"/>
    <property type="molecule type" value="Genomic_DNA"/>
</dbReference>
<dbReference type="RefSeq" id="XP_033676906.1">
    <property type="nucleotide sequence ID" value="XM_033834639.1"/>
</dbReference>
<dbReference type="AlphaFoldDB" id="A0A6A6HVY9"/>
<name>A0A6A6HVY9_9PLEO</name>
<organism evidence="2 3">
    <name type="scientific">Trematosphaeria pertusa</name>
    <dbReference type="NCBI Taxonomy" id="390896"/>
    <lineage>
        <taxon>Eukaryota</taxon>
        <taxon>Fungi</taxon>
        <taxon>Dikarya</taxon>
        <taxon>Ascomycota</taxon>
        <taxon>Pezizomycotina</taxon>
        <taxon>Dothideomycetes</taxon>
        <taxon>Pleosporomycetidae</taxon>
        <taxon>Pleosporales</taxon>
        <taxon>Massarineae</taxon>
        <taxon>Trematosphaeriaceae</taxon>
        <taxon>Trematosphaeria</taxon>
    </lineage>
</organism>
<evidence type="ECO:0000256" key="1">
    <source>
        <dbReference type="SAM" id="Coils"/>
    </source>
</evidence>
<accession>A0A6A6HVY9</accession>
<dbReference type="Proteomes" id="UP000800094">
    <property type="component" value="Unassembled WGS sequence"/>
</dbReference>
<protein>
    <submittedName>
        <fullName evidence="2">Uncharacterized protein</fullName>
    </submittedName>
</protein>
<reference evidence="2" key="1">
    <citation type="journal article" date="2020" name="Stud. Mycol.">
        <title>101 Dothideomycetes genomes: a test case for predicting lifestyles and emergence of pathogens.</title>
        <authorList>
            <person name="Haridas S."/>
            <person name="Albert R."/>
            <person name="Binder M."/>
            <person name="Bloem J."/>
            <person name="Labutti K."/>
            <person name="Salamov A."/>
            <person name="Andreopoulos B."/>
            <person name="Baker S."/>
            <person name="Barry K."/>
            <person name="Bills G."/>
            <person name="Bluhm B."/>
            <person name="Cannon C."/>
            <person name="Castanera R."/>
            <person name="Culley D."/>
            <person name="Daum C."/>
            <person name="Ezra D."/>
            <person name="Gonzalez J."/>
            <person name="Henrissat B."/>
            <person name="Kuo A."/>
            <person name="Liang C."/>
            <person name="Lipzen A."/>
            <person name="Lutzoni F."/>
            <person name="Magnuson J."/>
            <person name="Mondo S."/>
            <person name="Nolan M."/>
            <person name="Ohm R."/>
            <person name="Pangilinan J."/>
            <person name="Park H.-J."/>
            <person name="Ramirez L."/>
            <person name="Alfaro M."/>
            <person name="Sun H."/>
            <person name="Tritt A."/>
            <person name="Yoshinaga Y."/>
            <person name="Zwiers L.-H."/>
            <person name="Turgeon B."/>
            <person name="Goodwin S."/>
            <person name="Spatafora J."/>
            <person name="Crous P."/>
            <person name="Grigoriev I."/>
        </authorList>
    </citation>
    <scope>NUCLEOTIDE SEQUENCE</scope>
    <source>
        <strain evidence="2">CBS 122368</strain>
    </source>
</reference>
<proteinExistence type="predicted"/>
<keyword evidence="3" id="KW-1185">Reference proteome</keyword>
<evidence type="ECO:0000313" key="2">
    <source>
        <dbReference type="EMBL" id="KAF2241902.1"/>
    </source>
</evidence>
<gene>
    <name evidence="2" type="ORF">BU26DRAFT_585519</name>
</gene>